<dbReference type="Gene3D" id="2.60.40.1730">
    <property type="entry name" value="tricorn interacting facor f3 domain"/>
    <property type="match status" value="1"/>
</dbReference>
<proteinExistence type="inferred from homology"/>
<keyword evidence="7" id="KW-0482">Metalloprotease</keyword>
<reference evidence="10" key="1">
    <citation type="journal article" date="2018" name="PLoS ONE">
        <title>Chinook salmon (Oncorhynchus tshawytscha) genome and transcriptome.</title>
        <authorList>
            <person name="Christensen K.A."/>
            <person name="Leong J.S."/>
            <person name="Sakhrani D."/>
            <person name="Biagi C.A."/>
            <person name="Minkley D.R."/>
            <person name="Withler R.E."/>
            <person name="Rondeau E.B."/>
            <person name="Koop B.F."/>
            <person name="Devlin R.H."/>
        </authorList>
    </citation>
    <scope>NUCLEOTIDE SEQUENCE [LARGE SCALE GENOMIC DNA]</scope>
</reference>
<evidence type="ECO:0000256" key="1">
    <source>
        <dbReference type="ARBA" id="ARBA00001947"/>
    </source>
</evidence>
<dbReference type="InterPro" id="IPR038502">
    <property type="entry name" value="M1_LTA-4_hydro/amino_C_sf"/>
</dbReference>
<dbReference type="PANTHER" id="PTHR45726">
    <property type="entry name" value="LEUKOTRIENE A-4 HYDROLASE"/>
    <property type="match status" value="1"/>
</dbReference>
<dbReference type="SMART" id="SM01263">
    <property type="entry name" value="Leuk-A4-hydro_C"/>
    <property type="match status" value="1"/>
</dbReference>
<evidence type="ECO:0000256" key="6">
    <source>
        <dbReference type="ARBA" id="ARBA00022833"/>
    </source>
</evidence>
<protein>
    <submittedName>
        <fullName evidence="9">Arginyl aminopeptidase (aminopeptidase B)</fullName>
    </submittedName>
</protein>
<keyword evidence="5" id="KW-0378">Hydrolase</keyword>
<dbReference type="Pfam" id="PF09127">
    <property type="entry name" value="Leuk-A4-hydro_C"/>
    <property type="match status" value="1"/>
</dbReference>
<evidence type="ECO:0000256" key="7">
    <source>
        <dbReference type="ARBA" id="ARBA00023049"/>
    </source>
</evidence>
<accession>A0AAZ3SJY1</accession>
<dbReference type="InterPro" id="IPR034015">
    <property type="entry name" value="M1_LTA4H"/>
</dbReference>
<keyword evidence="6" id="KW-0862">Zinc</keyword>
<organism evidence="9 10">
    <name type="scientific">Oncorhynchus tshawytscha</name>
    <name type="common">Chinook salmon</name>
    <name type="synonym">Salmo tshawytscha</name>
    <dbReference type="NCBI Taxonomy" id="74940"/>
    <lineage>
        <taxon>Eukaryota</taxon>
        <taxon>Metazoa</taxon>
        <taxon>Chordata</taxon>
        <taxon>Craniata</taxon>
        <taxon>Vertebrata</taxon>
        <taxon>Euteleostomi</taxon>
        <taxon>Actinopterygii</taxon>
        <taxon>Neopterygii</taxon>
        <taxon>Teleostei</taxon>
        <taxon>Protacanthopterygii</taxon>
        <taxon>Salmoniformes</taxon>
        <taxon>Salmonidae</taxon>
        <taxon>Salmoninae</taxon>
        <taxon>Oncorhynchus</taxon>
    </lineage>
</organism>
<dbReference type="GO" id="GO:0008270">
    <property type="term" value="F:zinc ion binding"/>
    <property type="evidence" value="ECO:0007669"/>
    <property type="project" value="InterPro"/>
</dbReference>
<dbReference type="GO" id="GO:0070006">
    <property type="term" value="F:metalloaminopeptidase activity"/>
    <property type="evidence" value="ECO:0007669"/>
    <property type="project" value="TreeGrafter"/>
</dbReference>
<evidence type="ECO:0000256" key="3">
    <source>
        <dbReference type="ARBA" id="ARBA00022670"/>
    </source>
</evidence>
<dbReference type="GeneTree" id="ENSGT00940000160431"/>
<dbReference type="Pfam" id="PF01433">
    <property type="entry name" value="Peptidase_M1"/>
    <property type="match status" value="1"/>
</dbReference>
<dbReference type="SUPFAM" id="SSF48371">
    <property type="entry name" value="ARM repeat"/>
    <property type="match status" value="1"/>
</dbReference>
<dbReference type="Gene3D" id="1.25.40.320">
    <property type="entry name" value="Peptidase M1, leukotriene A4 hydrolase/aminopeptidase C-terminal domain"/>
    <property type="match status" value="1"/>
</dbReference>
<dbReference type="Gene3D" id="1.10.390.10">
    <property type="entry name" value="Neutral Protease Domain 2"/>
    <property type="match status" value="1"/>
</dbReference>
<feature type="domain" description="Peptidase M1 leukotriene A4 hydrolase/aminopeptidase C-terminal" evidence="8">
    <location>
        <begin position="245"/>
        <end position="366"/>
    </location>
</feature>
<dbReference type="Ensembl" id="ENSOTST00005115835.1">
    <property type="protein sequence ID" value="ENSOTSP00005153328.1"/>
    <property type="gene ID" value="ENSOTSG00005049112.1"/>
</dbReference>
<comment type="similarity">
    <text evidence="2">Belongs to the peptidase M1 family.</text>
</comment>
<evidence type="ECO:0000256" key="4">
    <source>
        <dbReference type="ARBA" id="ARBA00022723"/>
    </source>
</evidence>
<evidence type="ECO:0000313" key="9">
    <source>
        <dbReference type="Ensembl" id="ENSOTSP00005153328.1"/>
    </source>
</evidence>
<dbReference type="InterPro" id="IPR016024">
    <property type="entry name" value="ARM-type_fold"/>
</dbReference>
<dbReference type="AlphaFoldDB" id="A0AAZ3SJY1"/>
<name>A0AAZ3SJY1_ONCTS</name>
<dbReference type="SUPFAM" id="SSF63737">
    <property type="entry name" value="Leukotriene A4 hydrolase N-terminal domain"/>
    <property type="match status" value="1"/>
</dbReference>
<dbReference type="InterPro" id="IPR027268">
    <property type="entry name" value="Peptidase_M4/M1_CTD_sf"/>
</dbReference>
<dbReference type="GO" id="GO:0006508">
    <property type="term" value="P:proteolysis"/>
    <property type="evidence" value="ECO:0007669"/>
    <property type="project" value="UniProtKB-KW"/>
</dbReference>
<dbReference type="InterPro" id="IPR042097">
    <property type="entry name" value="Aminopeptidase_N-like_N_sf"/>
</dbReference>
<keyword evidence="4" id="KW-0479">Metal-binding</keyword>
<reference evidence="9" key="3">
    <citation type="submission" date="2025-09" db="UniProtKB">
        <authorList>
            <consortium name="Ensembl"/>
        </authorList>
    </citation>
    <scope>IDENTIFICATION</scope>
</reference>
<dbReference type="Proteomes" id="UP000694402">
    <property type="component" value="Unassembled WGS sequence"/>
</dbReference>
<dbReference type="InterPro" id="IPR015211">
    <property type="entry name" value="Peptidase_M1_C"/>
</dbReference>
<dbReference type="InterPro" id="IPR014782">
    <property type="entry name" value="Peptidase_M1_dom"/>
</dbReference>
<dbReference type="PANTHER" id="PTHR45726:SF1">
    <property type="entry name" value="AMINOPEPTIDASE B"/>
    <property type="match status" value="1"/>
</dbReference>
<evidence type="ECO:0000256" key="5">
    <source>
        <dbReference type="ARBA" id="ARBA00022801"/>
    </source>
</evidence>
<keyword evidence="10" id="KW-1185">Reference proteome</keyword>
<reference evidence="9" key="2">
    <citation type="submission" date="2025-08" db="UniProtKB">
        <authorList>
            <consortium name="Ensembl"/>
        </authorList>
    </citation>
    <scope>IDENTIFICATION</scope>
</reference>
<comment type="cofactor">
    <cofactor evidence="1">
        <name>Zn(2+)</name>
        <dbReference type="ChEBI" id="CHEBI:29105"/>
    </cofactor>
</comment>
<evidence type="ECO:0000313" key="10">
    <source>
        <dbReference type="Proteomes" id="UP000694402"/>
    </source>
</evidence>
<sequence>MSWLEPVQTGEKKEPLIKRPLLGCCEDNVCWLEPVQTAEKAKPYIFTQDQAVLNRTFFPCFYTLAIKSTYSASVKVMPVRENTPSFPLGNCSLADVIVREMDNTGEDRPLNKLRVKIKPGQTWLTFTLYFKATNVICIFSPPSGVDPDDTYNDMPYEKGFCFVSYLAHLAGDQSCFDAFLKIAYIDKFKFCSVMAEDALEFFLEYFPDLKKKGVHKIEVKGLEFDSWLNVPGWPLYLPDLSAGQSLMKPAEQLSELWAVEGLDMASIMKTNIQAWKTYFLEKIIEKSPLSRGNIEKQEEQYPHIVKSNNAELRLCWAQIIAKNRHQPGYQHVRSFLSCQGKQMYTLPVYHALWNGSEEARSLATDLQCHLTSAPGQCPQLHQEDHRLSAVIRAEHEIQSVV</sequence>
<evidence type="ECO:0000259" key="8">
    <source>
        <dbReference type="SMART" id="SM01263"/>
    </source>
</evidence>
<evidence type="ECO:0000256" key="2">
    <source>
        <dbReference type="ARBA" id="ARBA00010136"/>
    </source>
</evidence>
<dbReference type="SUPFAM" id="SSF55486">
    <property type="entry name" value="Metalloproteases ('zincins'), catalytic domain"/>
    <property type="match status" value="1"/>
</dbReference>
<keyword evidence="3" id="KW-0645">Protease</keyword>